<reference evidence="1" key="1">
    <citation type="submission" date="2021-02" db="EMBL/GenBank/DDBJ databases">
        <authorList>
            <person name="Nowell W R."/>
        </authorList>
    </citation>
    <scope>NUCLEOTIDE SEQUENCE</scope>
</reference>
<organism evidence="1 2">
    <name type="scientific">Rotaria magnacalcarata</name>
    <dbReference type="NCBI Taxonomy" id="392030"/>
    <lineage>
        <taxon>Eukaryota</taxon>
        <taxon>Metazoa</taxon>
        <taxon>Spiralia</taxon>
        <taxon>Gnathifera</taxon>
        <taxon>Rotifera</taxon>
        <taxon>Eurotatoria</taxon>
        <taxon>Bdelloidea</taxon>
        <taxon>Philodinida</taxon>
        <taxon>Philodinidae</taxon>
        <taxon>Rotaria</taxon>
    </lineage>
</organism>
<sequence length="35" mass="3863">FNIDRDRFCSAEELISSTNECELDAVLDVSISSSP</sequence>
<evidence type="ECO:0000313" key="1">
    <source>
        <dbReference type="EMBL" id="CAF4815251.1"/>
    </source>
</evidence>
<comment type="caution">
    <text evidence="1">The sequence shown here is derived from an EMBL/GenBank/DDBJ whole genome shotgun (WGS) entry which is preliminary data.</text>
</comment>
<name>A0A8S3BD12_9BILA</name>
<feature type="non-terminal residue" evidence="1">
    <location>
        <position position="1"/>
    </location>
</feature>
<protein>
    <submittedName>
        <fullName evidence="1">Uncharacterized protein</fullName>
    </submittedName>
</protein>
<proteinExistence type="predicted"/>
<dbReference type="EMBL" id="CAJOBI010152116">
    <property type="protein sequence ID" value="CAF4815251.1"/>
    <property type="molecule type" value="Genomic_DNA"/>
</dbReference>
<accession>A0A8S3BD12</accession>
<gene>
    <name evidence="1" type="ORF">SMN809_LOCUS47777</name>
</gene>
<dbReference type="AlphaFoldDB" id="A0A8S3BD12"/>
<evidence type="ECO:0000313" key="2">
    <source>
        <dbReference type="Proteomes" id="UP000676336"/>
    </source>
</evidence>
<dbReference type="Proteomes" id="UP000676336">
    <property type="component" value="Unassembled WGS sequence"/>
</dbReference>